<name>A0AAD7Z4Y6_DIPPU</name>
<accession>A0AAD7Z4Y6</accession>
<dbReference type="EMBL" id="JASPKZ010010562">
    <property type="protein sequence ID" value="KAJ9574265.1"/>
    <property type="molecule type" value="Genomic_DNA"/>
</dbReference>
<dbReference type="Pfam" id="PF07841">
    <property type="entry name" value="DM4_12"/>
    <property type="match status" value="1"/>
</dbReference>
<proteinExistence type="predicted"/>
<gene>
    <name evidence="2" type="ORF">L9F63_026089</name>
</gene>
<reference evidence="2" key="1">
    <citation type="journal article" date="2023" name="IScience">
        <title>Live-bearing cockroach genome reveals convergent evolutionary mechanisms linked to viviparity in insects and beyond.</title>
        <authorList>
            <person name="Fouks B."/>
            <person name="Harrison M.C."/>
            <person name="Mikhailova A.A."/>
            <person name="Marchal E."/>
            <person name="English S."/>
            <person name="Carruthers M."/>
            <person name="Jennings E.C."/>
            <person name="Chiamaka E.L."/>
            <person name="Frigard R.A."/>
            <person name="Pippel M."/>
            <person name="Attardo G.M."/>
            <person name="Benoit J.B."/>
            <person name="Bornberg-Bauer E."/>
            <person name="Tobe S.S."/>
        </authorList>
    </citation>
    <scope>NUCLEOTIDE SEQUENCE</scope>
    <source>
        <strain evidence="2">Stay&amp;Tobe</strain>
    </source>
</reference>
<comment type="caution">
    <text evidence="2">The sequence shown here is derived from an EMBL/GenBank/DDBJ whole genome shotgun (WGS) entry which is preliminary data.</text>
</comment>
<feature type="chain" id="PRO_5042104979" evidence="1">
    <location>
        <begin position="24"/>
        <end position="265"/>
    </location>
</feature>
<keyword evidence="1" id="KW-0732">Signal</keyword>
<evidence type="ECO:0000256" key="1">
    <source>
        <dbReference type="SAM" id="SignalP"/>
    </source>
</evidence>
<organism evidence="2 3">
    <name type="scientific">Diploptera punctata</name>
    <name type="common">Pacific beetle cockroach</name>
    <dbReference type="NCBI Taxonomy" id="6984"/>
    <lineage>
        <taxon>Eukaryota</taxon>
        <taxon>Metazoa</taxon>
        <taxon>Ecdysozoa</taxon>
        <taxon>Arthropoda</taxon>
        <taxon>Hexapoda</taxon>
        <taxon>Insecta</taxon>
        <taxon>Pterygota</taxon>
        <taxon>Neoptera</taxon>
        <taxon>Polyneoptera</taxon>
        <taxon>Dictyoptera</taxon>
        <taxon>Blattodea</taxon>
        <taxon>Blaberoidea</taxon>
        <taxon>Blaberidae</taxon>
        <taxon>Diplopterinae</taxon>
        <taxon>Diploptera</taxon>
    </lineage>
</organism>
<reference evidence="2" key="2">
    <citation type="submission" date="2023-05" db="EMBL/GenBank/DDBJ databases">
        <authorList>
            <person name="Fouks B."/>
        </authorList>
    </citation>
    <scope>NUCLEOTIDE SEQUENCE</scope>
    <source>
        <strain evidence="2">Stay&amp;Tobe</strain>
        <tissue evidence="2">Testes</tissue>
    </source>
</reference>
<keyword evidence="3" id="KW-1185">Reference proteome</keyword>
<protein>
    <submittedName>
        <fullName evidence="2">Uncharacterized protein</fullName>
    </submittedName>
</protein>
<evidence type="ECO:0000313" key="3">
    <source>
        <dbReference type="Proteomes" id="UP001233999"/>
    </source>
</evidence>
<dbReference type="InterPro" id="IPR006631">
    <property type="entry name" value="DM4_12"/>
</dbReference>
<evidence type="ECO:0000313" key="2">
    <source>
        <dbReference type="EMBL" id="KAJ9574265.1"/>
    </source>
</evidence>
<sequence>MGTFTFFGLVINVVLLTSELCLSAPKYETSGGFVPITYYQQSVDQVAMESQQKNHTTAIQERSVEATNSTDDRQQRFGFLTYGTTAVQDTGNTGLTGLNGQLKLDLGGVVLGAIIGFGAVFILPKILHVFSADHGQESGFSGGHYGYRSEDVKRNSTNIVDVLSRIDDTLSKYHIDSSSCMQRAVCYYVKSSTEKVSEGSGNSLDATIDTVAENSVVNSMLDGTSIKQAMDTGRSGGDCGTSFARCAFNKESVFAALRDLLDDKQ</sequence>
<feature type="signal peptide" evidence="1">
    <location>
        <begin position="1"/>
        <end position="23"/>
    </location>
</feature>
<dbReference type="Proteomes" id="UP001233999">
    <property type="component" value="Unassembled WGS sequence"/>
</dbReference>
<dbReference type="AlphaFoldDB" id="A0AAD7Z4Y6"/>